<accession>A0A8U0A337</accession>
<evidence type="ECO:0000256" key="3">
    <source>
        <dbReference type="ARBA" id="ARBA00022989"/>
    </source>
</evidence>
<feature type="transmembrane region" description="Helical" evidence="6">
    <location>
        <begin position="121"/>
        <end position="143"/>
    </location>
</feature>
<feature type="compositionally biased region" description="Low complexity" evidence="5">
    <location>
        <begin position="440"/>
        <end position="458"/>
    </location>
</feature>
<evidence type="ECO:0000256" key="1">
    <source>
        <dbReference type="ARBA" id="ARBA00004141"/>
    </source>
</evidence>
<dbReference type="InterPro" id="IPR002033">
    <property type="entry name" value="TatC"/>
</dbReference>
<feature type="transmembrane region" description="Helical" evidence="6">
    <location>
        <begin position="605"/>
        <end position="632"/>
    </location>
</feature>
<feature type="compositionally biased region" description="Gly residues" evidence="5">
    <location>
        <begin position="424"/>
        <end position="433"/>
    </location>
</feature>
<dbReference type="GO" id="GO:0009977">
    <property type="term" value="F:proton motive force dependent protein transmembrane transporter activity"/>
    <property type="evidence" value="ECO:0007669"/>
    <property type="project" value="TreeGrafter"/>
</dbReference>
<feature type="transmembrane region" description="Helical" evidence="6">
    <location>
        <begin position="34"/>
        <end position="54"/>
    </location>
</feature>
<feature type="transmembrane region" description="Helical" evidence="6">
    <location>
        <begin position="172"/>
        <end position="196"/>
    </location>
</feature>
<dbReference type="Pfam" id="PF00902">
    <property type="entry name" value="TatC"/>
    <property type="match status" value="2"/>
</dbReference>
<protein>
    <submittedName>
        <fullName evidence="7">Twin-arginine translocase subunit TatC</fullName>
    </submittedName>
</protein>
<dbReference type="GO" id="GO:0033281">
    <property type="term" value="C:TAT protein transport complex"/>
    <property type="evidence" value="ECO:0007669"/>
    <property type="project" value="TreeGrafter"/>
</dbReference>
<feature type="transmembrane region" description="Helical" evidence="6">
    <location>
        <begin position="273"/>
        <end position="290"/>
    </location>
</feature>
<dbReference type="AlphaFoldDB" id="A0A8U0A337"/>
<keyword evidence="4 6" id="KW-0472">Membrane</keyword>
<feature type="transmembrane region" description="Helical" evidence="6">
    <location>
        <begin position="696"/>
        <end position="717"/>
    </location>
</feature>
<dbReference type="Proteomes" id="UP000831768">
    <property type="component" value="Chromosome"/>
</dbReference>
<name>A0A8U0A337_9EURY</name>
<keyword evidence="2 6" id="KW-0812">Transmembrane</keyword>
<feature type="transmembrane region" description="Helical" evidence="6">
    <location>
        <begin position="74"/>
        <end position="100"/>
    </location>
</feature>
<feature type="transmembrane region" description="Helical" evidence="6">
    <location>
        <begin position="723"/>
        <end position="742"/>
    </location>
</feature>
<evidence type="ECO:0000256" key="5">
    <source>
        <dbReference type="SAM" id="MobiDB-lite"/>
    </source>
</evidence>
<proteinExistence type="predicted"/>
<reference evidence="7" key="1">
    <citation type="submission" date="2022-04" db="EMBL/GenBank/DDBJ databases">
        <title>Halocatena sp. nov., isolated from a salt lake.</title>
        <authorList>
            <person name="Cui H.-L."/>
        </authorList>
    </citation>
    <scope>NUCLEOTIDE SEQUENCE</scope>
    <source>
        <strain evidence="7">AD-1</strain>
    </source>
</reference>
<gene>
    <name evidence="7" type="ORF">MW046_02120</name>
</gene>
<comment type="subcellular location">
    <subcellularLocation>
        <location evidence="1">Membrane</location>
        <topology evidence="1">Multi-pass membrane protein</topology>
    </subcellularLocation>
</comment>
<feature type="transmembrane region" description="Helical" evidence="6">
    <location>
        <begin position="508"/>
        <end position="527"/>
    </location>
</feature>
<feature type="transmembrane region" description="Helical" evidence="6">
    <location>
        <begin position="652"/>
        <end position="676"/>
    </location>
</feature>
<feature type="region of interest" description="Disordered" evidence="5">
    <location>
        <begin position="421"/>
        <end position="468"/>
    </location>
</feature>
<dbReference type="GO" id="GO:0065002">
    <property type="term" value="P:intracellular protein transmembrane transport"/>
    <property type="evidence" value="ECO:0007669"/>
    <property type="project" value="TreeGrafter"/>
</dbReference>
<feature type="transmembrane region" description="Helical" evidence="6">
    <location>
        <begin position="562"/>
        <end position="585"/>
    </location>
</feature>
<keyword evidence="8" id="KW-1185">Reference proteome</keyword>
<dbReference type="KEGG" id="haad:MW046_02120"/>
<dbReference type="PANTHER" id="PTHR30371">
    <property type="entry name" value="SEC-INDEPENDENT PROTEIN TRANSLOCASE PROTEIN TATC"/>
    <property type="match status" value="1"/>
</dbReference>
<dbReference type="GeneID" id="71926805"/>
<evidence type="ECO:0000256" key="4">
    <source>
        <dbReference type="ARBA" id="ARBA00023136"/>
    </source>
</evidence>
<feature type="transmembrane region" description="Helical" evidence="6">
    <location>
        <begin position="231"/>
        <end position="252"/>
    </location>
</feature>
<dbReference type="PANTHER" id="PTHR30371:SF0">
    <property type="entry name" value="SEC-INDEPENDENT PROTEIN TRANSLOCASE PROTEIN TATC, CHLOROPLASTIC-RELATED"/>
    <property type="match status" value="1"/>
</dbReference>
<evidence type="ECO:0000313" key="7">
    <source>
        <dbReference type="EMBL" id="UPM43256.1"/>
    </source>
</evidence>
<dbReference type="GO" id="GO:0043953">
    <property type="term" value="P:protein transport by the Tat complex"/>
    <property type="evidence" value="ECO:0007669"/>
    <property type="project" value="TreeGrafter"/>
</dbReference>
<evidence type="ECO:0000256" key="6">
    <source>
        <dbReference type="SAM" id="Phobius"/>
    </source>
</evidence>
<sequence>MAGAIDESTLRTIDDGRAAAGEILSDAQTELQKIFIVFALGFAGSFYLLRQWLFPYLKTRTITNTEASVNALTAFDVVLLQTKISMIGGILIATPVILYVSRKTLRDRGWLPDNPLSLWQLILLCVGVSFLFLLGLLYAHSFFMPLLFDFLISNAQQSGLAPHYSFVKWFRFLMLITLGMGLAAELPLFMVLLSYSNIVPYQTFRDKWRHAVVIIYTFGAVFTPPDPFTQVMWATPLLLLYMFSLLLTRIILTIKYSSDEFGLLKIAAKHWNIILGSMLLAGTLVYWSLARGYGAMASAYLTTYGIPQLPPIESFVPLSRQPAMLALGAVIALIAGISAYFIQLFKTVDPTEARYSPAPASAGDPSEVDLSRLDADSIAVAPPEVFTSMSEDEALEYANQAMERENPEKAEAILDRFDAAQATAGGGGSGGSGSPPPQNQSPSAAGGTGDAAQATAEESGSDNDVGDVITGTTTGVVNSFTDEERSEDDIGGYFYDIQFILSSLTSKTFRIIGLFIVVMGGVFTAMYRGGLGALQRDFLRRLPEGVTASEVDVVPLHPVEGLIFNVKIAAVAGIVAVLPVLLYYIWPALKERGFVSRDSGNRGIIFMWTMTSFIMLLVGTIIGYALVAPTIISWLAYDAIDSGMLIKYRISAAGWLVFFTTIGVGLLATVPTTLVFLHRSGFVPFSMIKGRWREAVVLIIGIISVAAPGGVFGMLLFSIPVVGAYLLGVGCLWVYTFGGRRVSPLRKSRRA</sequence>
<feature type="transmembrane region" description="Helical" evidence="6">
    <location>
        <begin position="323"/>
        <end position="345"/>
    </location>
</feature>
<feature type="transmembrane region" description="Helical" evidence="6">
    <location>
        <begin position="208"/>
        <end position="225"/>
    </location>
</feature>
<keyword evidence="3 6" id="KW-1133">Transmembrane helix</keyword>
<dbReference type="RefSeq" id="WP_247993923.1">
    <property type="nucleotide sequence ID" value="NZ_CP096019.1"/>
</dbReference>
<dbReference type="EMBL" id="CP096019">
    <property type="protein sequence ID" value="UPM43256.1"/>
    <property type="molecule type" value="Genomic_DNA"/>
</dbReference>
<evidence type="ECO:0000313" key="8">
    <source>
        <dbReference type="Proteomes" id="UP000831768"/>
    </source>
</evidence>
<evidence type="ECO:0000256" key="2">
    <source>
        <dbReference type="ARBA" id="ARBA00022692"/>
    </source>
</evidence>
<organism evidence="7 8">
    <name type="scientific">Halocatena salina</name>
    <dbReference type="NCBI Taxonomy" id="2934340"/>
    <lineage>
        <taxon>Archaea</taxon>
        <taxon>Methanobacteriati</taxon>
        <taxon>Methanobacteriota</taxon>
        <taxon>Stenosarchaea group</taxon>
        <taxon>Halobacteria</taxon>
        <taxon>Halobacteriales</taxon>
        <taxon>Natronomonadaceae</taxon>
        <taxon>Halocatena</taxon>
    </lineage>
</organism>